<evidence type="ECO:0000256" key="5">
    <source>
        <dbReference type="SAM" id="SignalP"/>
    </source>
</evidence>
<dbReference type="InterPro" id="IPR000064">
    <property type="entry name" value="NLP_P60_dom"/>
</dbReference>
<dbReference type="EMBL" id="FORR01000007">
    <property type="protein sequence ID" value="SFJ31201.1"/>
    <property type="molecule type" value="Genomic_DNA"/>
</dbReference>
<keyword evidence="8" id="KW-1185">Reference proteome</keyword>
<dbReference type="PANTHER" id="PTHR47053:SF1">
    <property type="entry name" value="MUREIN DD-ENDOPEPTIDASE MEPH-RELATED"/>
    <property type="match status" value="1"/>
</dbReference>
<evidence type="ECO:0000313" key="7">
    <source>
        <dbReference type="EMBL" id="SFJ31201.1"/>
    </source>
</evidence>
<feature type="domain" description="NlpC/P60" evidence="6">
    <location>
        <begin position="47"/>
        <end position="170"/>
    </location>
</feature>
<proteinExistence type="inferred from homology"/>
<comment type="similarity">
    <text evidence="1">Belongs to the peptidase C40 family.</text>
</comment>
<sequence>MKKKGITVLTAFLVTALLSTGVVSATPNTDQSVQTPSVQTATVSTRTQKSDKLIAEAKRHLGKPYRYGSTGPSSFDCSGFTQYVFKQALGINLPRTASYQAKEGKSTGKSLSNLLRGDLMIFKEDGRVFHVAIYIGNGEMIHATTSKGVKIDKVTNTYWKPRFSEGRRIY</sequence>
<dbReference type="InterPro" id="IPR038765">
    <property type="entry name" value="Papain-like_cys_pep_sf"/>
</dbReference>
<keyword evidence="3 7" id="KW-0378">Hydrolase</keyword>
<evidence type="ECO:0000259" key="6">
    <source>
        <dbReference type="PROSITE" id="PS51935"/>
    </source>
</evidence>
<evidence type="ECO:0000256" key="2">
    <source>
        <dbReference type="ARBA" id="ARBA00022670"/>
    </source>
</evidence>
<dbReference type="Gene3D" id="3.90.1720.10">
    <property type="entry name" value="endopeptidase domain like (from Nostoc punctiforme)"/>
    <property type="match status" value="1"/>
</dbReference>
<evidence type="ECO:0000313" key="8">
    <source>
        <dbReference type="Proteomes" id="UP000199545"/>
    </source>
</evidence>
<dbReference type="Proteomes" id="UP000199545">
    <property type="component" value="Unassembled WGS sequence"/>
</dbReference>
<reference evidence="7 8" key="1">
    <citation type="submission" date="2016-10" db="EMBL/GenBank/DDBJ databases">
        <authorList>
            <person name="de Groot N.N."/>
        </authorList>
    </citation>
    <scope>NUCLEOTIDE SEQUENCE [LARGE SCALE GENOMIC DNA]</scope>
    <source>
        <strain evidence="7 8">DSM 44778</strain>
    </source>
</reference>
<evidence type="ECO:0000256" key="4">
    <source>
        <dbReference type="ARBA" id="ARBA00022807"/>
    </source>
</evidence>
<keyword evidence="2" id="KW-0645">Protease</keyword>
<keyword evidence="5" id="KW-0732">Signal</keyword>
<feature type="signal peptide" evidence="5">
    <location>
        <begin position="1"/>
        <end position="25"/>
    </location>
</feature>
<dbReference type="RefSeq" id="WP_175482376.1">
    <property type="nucleotide sequence ID" value="NZ_FORR01000007.1"/>
</dbReference>
<accession>A0A1I3QCY5</accession>
<organism evidence="7 8">
    <name type="scientific">Thermoflavimicrobium dichotomicum</name>
    <dbReference type="NCBI Taxonomy" id="46223"/>
    <lineage>
        <taxon>Bacteria</taxon>
        <taxon>Bacillati</taxon>
        <taxon>Bacillota</taxon>
        <taxon>Bacilli</taxon>
        <taxon>Bacillales</taxon>
        <taxon>Thermoactinomycetaceae</taxon>
        <taxon>Thermoflavimicrobium</taxon>
    </lineage>
</organism>
<evidence type="ECO:0000256" key="3">
    <source>
        <dbReference type="ARBA" id="ARBA00022801"/>
    </source>
</evidence>
<dbReference type="PROSITE" id="PS51935">
    <property type="entry name" value="NLPC_P60"/>
    <property type="match status" value="1"/>
</dbReference>
<dbReference type="STRING" id="46223.SAMN05421852_10794"/>
<dbReference type="AlphaFoldDB" id="A0A1I3QCY5"/>
<dbReference type="Pfam" id="PF00877">
    <property type="entry name" value="NLPC_P60"/>
    <property type="match status" value="1"/>
</dbReference>
<dbReference type="GO" id="GO:0008234">
    <property type="term" value="F:cysteine-type peptidase activity"/>
    <property type="evidence" value="ECO:0007669"/>
    <property type="project" value="UniProtKB-KW"/>
</dbReference>
<protein>
    <submittedName>
        <fullName evidence="7">Cell wall-associated hydrolase, NlpC family</fullName>
    </submittedName>
</protein>
<dbReference type="PANTHER" id="PTHR47053">
    <property type="entry name" value="MUREIN DD-ENDOPEPTIDASE MEPH-RELATED"/>
    <property type="match status" value="1"/>
</dbReference>
<feature type="chain" id="PRO_5011664547" evidence="5">
    <location>
        <begin position="26"/>
        <end position="170"/>
    </location>
</feature>
<keyword evidence="4" id="KW-0788">Thiol protease</keyword>
<evidence type="ECO:0000256" key="1">
    <source>
        <dbReference type="ARBA" id="ARBA00007074"/>
    </source>
</evidence>
<dbReference type="GO" id="GO:0006508">
    <property type="term" value="P:proteolysis"/>
    <property type="evidence" value="ECO:0007669"/>
    <property type="project" value="UniProtKB-KW"/>
</dbReference>
<name>A0A1I3QCY5_9BACL</name>
<gene>
    <name evidence="7" type="ORF">SAMN05421852_10794</name>
</gene>
<dbReference type="SUPFAM" id="SSF54001">
    <property type="entry name" value="Cysteine proteinases"/>
    <property type="match status" value="1"/>
</dbReference>
<dbReference type="InterPro" id="IPR051202">
    <property type="entry name" value="Peptidase_C40"/>
</dbReference>